<keyword evidence="2" id="KW-1185">Reference proteome</keyword>
<dbReference type="Proteomes" id="UP000198600">
    <property type="component" value="Chromosome I"/>
</dbReference>
<dbReference type="OrthoDB" id="6937788at2"/>
<evidence type="ECO:0000313" key="2">
    <source>
        <dbReference type="Proteomes" id="UP000198600"/>
    </source>
</evidence>
<dbReference type="NCBIfam" id="NF040643">
    <property type="entry name" value="S6_alt_immun"/>
    <property type="match status" value="1"/>
</dbReference>
<dbReference type="STRING" id="46679.SAMN05216202_4449"/>
<dbReference type="AlphaFoldDB" id="A0A1H2NRA4"/>
<reference evidence="2" key="1">
    <citation type="submission" date="2016-10" db="EMBL/GenBank/DDBJ databases">
        <authorList>
            <person name="Varghese N."/>
            <person name="Submissions S."/>
        </authorList>
    </citation>
    <scope>NUCLEOTIDE SEQUENCE [LARGE SCALE GENOMIC DNA]</scope>
    <source>
        <strain evidence="2">LMG 2223</strain>
    </source>
</reference>
<organism evidence="1 2">
    <name type="scientific">Pseudomonas mucidolens</name>
    <dbReference type="NCBI Taxonomy" id="46679"/>
    <lineage>
        <taxon>Bacteria</taxon>
        <taxon>Pseudomonadati</taxon>
        <taxon>Pseudomonadota</taxon>
        <taxon>Gammaproteobacteria</taxon>
        <taxon>Pseudomonadales</taxon>
        <taxon>Pseudomonadaceae</taxon>
        <taxon>Pseudomonas</taxon>
    </lineage>
</organism>
<evidence type="ECO:0000313" key="1">
    <source>
        <dbReference type="EMBL" id="SDV07914.1"/>
    </source>
</evidence>
<accession>A0A1H2NRA4</accession>
<sequence>MFLEITGFLADDSEDSSIKFELDVQPEFEKAVMDILGWENLAAECDGELLLTDEQVRKISSAINEQLPMTLDMFIGVRG</sequence>
<protein>
    <submittedName>
        <fullName evidence="1">Uncharacterized protein</fullName>
    </submittedName>
</protein>
<dbReference type="EMBL" id="LT629802">
    <property type="protein sequence ID" value="SDV07914.1"/>
    <property type="molecule type" value="Genomic_DNA"/>
</dbReference>
<name>A0A1H2NRA4_9PSED</name>
<dbReference type="InterPro" id="IPR049810">
    <property type="entry name" value="S6_alt_immun-like"/>
</dbReference>
<gene>
    <name evidence="1" type="ORF">SAMN05216202_4449</name>
</gene>
<proteinExistence type="predicted"/>
<dbReference type="RefSeq" id="WP_084381426.1">
    <property type="nucleotide sequence ID" value="NZ_LS483433.1"/>
</dbReference>